<dbReference type="Pfam" id="PF02493">
    <property type="entry name" value="MORN"/>
    <property type="match status" value="6"/>
</dbReference>
<dbReference type="InterPro" id="IPR052472">
    <property type="entry name" value="MORN3"/>
</dbReference>
<comment type="function">
    <text evidence="5">Assembles a suppression complex (suppresome) by tethering SIRT1 and MDM2 to regulate composite modifications of p53/TP53. Confers both deacetylation-mediated functional inactivation, by SIRT1, and ubiquitination-dependent degradation, by MDM2, of p53/TP53, promoting a proliferative and cell survival behaviors. May play a role in the regulation of spermatogenesis.</text>
</comment>
<evidence type="ECO:0000313" key="6">
    <source>
        <dbReference type="EMBL" id="EKC41397.1"/>
    </source>
</evidence>
<evidence type="ECO:0000256" key="5">
    <source>
        <dbReference type="ARBA" id="ARBA00045851"/>
    </source>
</evidence>
<evidence type="ECO:0000256" key="4">
    <source>
        <dbReference type="ARBA" id="ARBA00039854"/>
    </source>
</evidence>
<protein>
    <recommendedName>
        <fullName evidence="4">MORN repeat-containing protein 3</fullName>
    </recommendedName>
</protein>
<dbReference type="HOGENOM" id="CLU_032017_3_0_1"/>
<gene>
    <name evidence="6" type="ORF">CGI_10025671</name>
</gene>
<evidence type="ECO:0000256" key="2">
    <source>
        <dbReference type="ARBA" id="ARBA00022737"/>
    </source>
</evidence>
<evidence type="ECO:0000256" key="3">
    <source>
        <dbReference type="ARBA" id="ARBA00023329"/>
    </source>
</evidence>
<dbReference type="EMBL" id="JH816368">
    <property type="protein sequence ID" value="EKC41397.1"/>
    <property type="molecule type" value="Genomic_DNA"/>
</dbReference>
<dbReference type="PANTHER" id="PTHR46511:SF1">
    <property type="entry name" value="MORN REPEAT-CONTAINING PROTEIN 3"/>
    <property type="match status" value="1"/>
</dbReference>
<proteinExistence type="predicted"/>
<dbReference type="PANTHER" id="PTHR46511">
    <property type="entry name" value="MORN REPEAT-CONTAINING PROTEIN 3"/>
    <property type="match status" value="1"/>
</dbReference>
<reference evidence="6" key="1">
    <citation type="journal article" date="2012" name="Nature">
        <title>The oyster genome reveals stress adaptation and complexity of shell formation.</title>
        <authorList>
            <person name="Zhang G."/>
            <person name="Fang X."/>
            <person name="Guo X."/>
            <person name="Li L."/>
            <person name="Luo R."/>
            <person name="Xu F."/>
            <person name="Yang P."/>
            <person name="Zhang L."/>
            <person name="Wang X."/>
            <person name="Qi H."/>
            <person name="Xiong Z."/>
            <person name="Que H."/>
            <person name="Xie Y."/>
            <person name="Holland P.W."/>
            <person name="Paps J."/>
            <person name="Zhu Y."/>
            <person name="Wu F."/>
            <person name="Chen Y."/>
            <person name="Wang J."/>
            <person name="Peng C."/>
            <person name="Meng J."/>
            <person name="Yang L."/>
            <person name="Liu J."/>
            <person name="Wen B."/>
            <person name="Zhang N."/>
            <person name="Huang Z."/>
            <person name="Zhu Q."/>
            <person name="Feng Y."/>
            <person name="Mount A."/>
            <person name="Hedgecock D."/>
            <person name="Xu Z."/>
            <person name="Liu Y."/>
            <person name="Domazet-Loso T."/>
            <person name="Du Y."/>
            <person name="Sun X."/>
            <person name="Zhang S."/>
            <person name="Liu B."/>
            <person name="Cheng P."/>
            <person name="Jiang X."/>
            <person name="Li J."/>
            <person name="Fan D."/>
            <person name="Wang W."/>
            <person name="Fu W."/>
            <person name="Wang T."/>
            <person name="Wang B."/>
            <person name="Zhang J."/>
            <person name="Peng Z."/>
            <person name="Li Y."/>
            <person name="Li N."/>
            <person name="Wang J."/>
            <person name="Chen M."/>
            <person name="He Y."/>
            <person name="Tan F."/>
            <person name="Song X."/>
            <person name="Zheng Q."/>
            <person name="Huang R."/>
            <person name="Yang H."/>
            <person name="Du X."/>
            <person name="Chen L."/>
            <person name="Yang M."/>
            <person name="Gaffney P.M."/>
            <person name="Wang S."/>
            <person name="Luo L."/>
            <person name="She Z."/>
            <person name="Ming Y."/>
            <person name="Huang W."/>
            <person name="Zhang S."/>
            <person name="Huang B."/>
            <person name="Zhang Y."/>
            <person name="Qu T."/>
            <person name="Ni P."/>
            <person name="Miao G."/>
            <person name="Wang J."/>
            <person name="Wang Q."/>
            <person name="Steinberg C.E."/>
            <person name="Wang H."/>
            <person name="Li N."/>
            <person name="Qian L."/>
            <person name="Zhang G."/>
            <person name="Li Y."/>
            <person name="Yang H."/>
            <person name="Liu X."/>
            <person name="Wang J."/>
            <person name="Yin Y."/>
            <person name="Wang J."/>
        </authorList>
    </citation>
    <scope>NUCLEOTIDE SEQUENCE [LARGE SCALE GENOMIC DNA]</scope>
    <source>
        <strain evidence="6">05x7-T-G4-1.051#20</strain>
    </source>
</reference>
<comment type="subcellular location">
    <subcellularLocation>
        <location evidence="1">Cytoplasmic vesicle</location>
        <location evidence="1">Secretory vesicle</location>
        <location evidence="1">Acrosome</location>
    </subcellularLocation>
</comment>
<keyword evidence="3" id="KW-0968">Cytoplasmic vesicle</keyword>
<dbReference type="InParanoid" id="K1QWU3"/>
<dbReference type="SUPFAM" id="SSF82185">
    <property type="entry name" value="Histone H3 K4-specific methyltransferase SET7/9 N-terminal domain"/>
    <property type="match status" value="2"/>
</dbReference>
<dbReference type="GO" id="GO:0001669">
    <property type="term" value="C:acrosomal vesicle"/>
    <property type="evidence" value="ECO:0007669"/>
    <property type="project" value="UniProtKB-SubCell"/>
</dbReference>
<keyword evidence="2" id="KW-0677">Repeat</keyword>
<name>K1QWU3_MAGGI</name>
<dbReference type="Gene3D" id="2.20.110.10">
    <property type="entry name" value="Histone H3 K4-specific methyltransferase SET7/9 N-terminal domain"/>
    <property type="match status" value="2"/>
</dbReference>
<dbReference type="AlphaFoldDB" id="K1QWU3"/>
<organism evidence="6">
    <name type="scientific">Magallana gigas</name>
    <name type="common">Pacific oyster</name>
    <name type="synonym">Crassostrea gigas</name>
    <dbReference type="NCBI Taxonomy" id="29159"/>
    <lineage>
        <taxon>Eukaryota</taxon>
        <taxon>Metazoa</taxon>
        <taxon>Spiralia</taxon>
        <taxon>Lophotrochozoa</taxon>
        <taxon>Mollusca</taxon>
        <taxon>Bivalvia</taxon>
        <taxon>Autobranchia</taxon>
        <taxon>Pteriomorphia</taxon>
        <taxon>Ostreida</taxon>
        <taxon>Ostreoidea</taxon>
        <taxon>Ostreidae</taxon>
        <taxon>Magallana</taxon>
    </lineage>
</organism>
<dbReference type="InterPro" id="IPR003409">
    <property type="entry name" value="MORN"/>
</dbReference>
<evidence type="ECO:0000256" key="1">
    <source>
        <dbReference type="ARBA" id="ARBA00004218"/>
    </source>
</evidence>
<accession>K1QWU3</accession>
<dbReference type="SMART" id="SM00698">
    <property type="entry name" value="MORN"/>
    <property type="match status" value="5"/>
</dbReference>
<sequence>MPHIKQPKVKEPLWKDWDYLAQKKGVRHTVYSVNGDQYTGEWLDNKKDGKGTYKWKENGALYDGDWKRGKRNGFGTYSMPDGKGGYKKEYSGGWKNDMRHASFFLTFTQKGYGTQFYTEEEYYEGEWYADKRSGWGRMYYRDGTIYEGEWYDDQRNGQGMLRLTNENRYEGSWRDDKKNGPGKFFYLTTGQIYEGVWNNDIAKCGSMKDFNRDEAPKPTKYPIPDVKLYNSDAVLQDAEEQFLHDHE</sequence>